<sequence>MNHIEKIGKILGIGVNLLFILFPSIPEIYQWIIFGIILVLVGIPHGGIDHLIHNPTIKKSELFNFIIKYLFLIVIYSIIWLYLPKIALLIFILMSSYHFGQSHFIQRILPKKFTSLSISLRGLFFLFIILLGSWERTKTILSPVIILELDINYRLGILICLALVSIGLQLAQRVKMTVSDFLEYLVLAPILYFSPLFISFIVYFGFWHALPSMLEEYRVLRTFTAYNSVKKFIVQLLPFSFISLFGIGLILFFALSYLDENEVFMLFFALVSLISFPHILYMDAFLKKNYQY</sequence>
<dbReference type="InterPro" id="IPR022270">
    <property type="entry name" value="Blh_diox"/>
</dbReference>
<keyword evidence="1" id="KW-0479">Metal-binding</keyword>
<keyword evidence="1" id="KW-0560">Oxidoreductase</keyword>
<feature type="transmembrane region" description="Helical" evidence="1">
    <location>
        <begin position="7"/>
        <end position="25"/>
    </location>
</feature>
<dbReference type="RefSeq" id="WP_377913023.1">
    <property type="nucleotide sequence ID" value="NZ_JBHSKS010000003.1"/>
</dbReference>
<name>A0ABW0BTL6_9BACT</name>
<organism evidence="2 3">
    <name type="scientific">Algoriphagus aquatilis</name>
    <dbReference type="NCBI Taxonomy" id="490186"/>
    <lineage>
        <taxon>Bacteria</taxon>
        <taxon>Pseudomonadati</taxon>
        <taxon>Bacteroidota</taxon>
        <taxon>Cytophagia</taxon>
        <taxon>Cytophagales</taxon>
        <taxon>Cyclobacteriaceae</taxon>
        <taxon>Algoriphagus</taxon>
    </lineage>
</organism>
<evidence type="ECO:0000313" key="2">
    <source>
        <dbReference type="EMBL" id="MFC5191198.1"/>
    </source>
</evidence>
<feature type="transmembrane region" description="Helical" evidence="1">
    <location>
        <begin position="113"/>
        <end position="131"/>
    </location>
</feature>
<keyword evidence="1" id="KW-1003">Cell membrane</keyword>
<protein>
    <recommendedName>
        <fullName evidence="1">Probable beta-carotene 15,15'-dioxygenase</fullName>
        <ecNumber evidence="1">1.13.11.63</ecNumber>
    </recommendedName>
</protein>
<comment type="cofactor">
    <cofactor evidence="1">
        <name>Fe(2+)</name>
        <dbReference type="ChEBI" id="CHEBI:29033"/>
    </cofactor>
</comment>
<keyword evidence="1" id="KW-0408">Iron</keyword>
<dbReference type="EC" id="1.13.11.63" evidence="1"/>
<dbReference type="EMBL" id="JBHSKS010000003">
    <property type="protein sequence ID" value="MFC5191198.1"/>
    <property type="molecule type" value="Genomic_DNA"/>
</dbReference>
<evidence type="ECO:0000313" key="3">
    <source>
        <dbReference type="Proteomes" id="UP001596163"/>
    </source>
</evidence>
<reference evidence="3" key="1">
    <citation type="journal article" date="2019" name="Int. J. Syst. Evol. Microbiol.">
        <title>The Global Catalogue of Microorganisms (GCM) 10K type strain sequencing project: providing services to taxonomists for standard genome sequencing and annotation.</title>
        <authorList>
            <consortium name="The Broad Institute Genomics Platform"/>
            <consortium name="The Broad Institute Genome Sequencing Center for Infectious Disease"/>
            <person name="Wu L."/>
            <person name="Ma J."/>
        </authorList>
    </citation>
    <scope>NUCLEOTIDE SEQUENCE [LARGE SCALE GENOMIC DNA]</scope>
    <source>
        <strain evidence="3">CGMCC 1.7030</strain>
    </source>
</reference>
<keyword evidence="3" id="KW-1185">Reference proteome</keyword>
<gene>
    <name evidence="2" type="ORF">ACFPIK_05420</name>
</gene>
<comment type="caution">
    <text evidence="2">The sequence shown here is derived from an EMBL/GenBank/DDBJ whole genome shotgun (WGS) entry which is preliminary data.</text>
</comment>
<proteinExistence type="inferred from homology"/>
<keyword evidence="1" id="KW-0812">Transmembrane</keyword>
<dbReference type="Pfam" id="PF15461">
    <property type="entry name" value="BCD"/>
    <property type="match status" value="1"/>
</dbReference>
<keyword evidence="1" id="KW-0472">Membrane</keyword>
<feature type="transmembrane region" description="Helical" evidence="1">
    <location>
        <begin position="264"/>
        <end position="286"/>
    </location>
</feature>
<feature type="transmembrane region" description="Helical" evidence="1">
    <location>
        <begin position="69"/>
        <end position="93"/>
    </location>
</feature>
<keyword evidence="1" id="KW-0223">Dioxygenase</keyword>
<feature type="transmembrane region" description="Helical" evidence="1">
    <location>
        <begin position="151"/>
        <end position="170"/>
    </location>
</feature>
<evidence type="ECO:0000256" key="1">
    <source>
        <dbReference type="HAMAP-Rule" id="MF_02093"/>
    </source>
</evidence>
<accession>A0ABW0BTL6</accession>
<comment type="caution">
    <text evidence="1">Lacks conserved residue(s) required for the propagation of feature annotation.</text>
</comment>
<comment type="function">
    <text evidence="1">Catalyzes the cleavage of beta-carotene at its central double bond (15,15') to yield two molecules of all-trans-retinal.</text>
</comment>
<feature type="transmembrane region" description="Helical" evidence="1">
    <location>
        <begin position="31"/>
        <end position="48"/>
    </location>
</feature>
<dbReference type="NCBIfam" id="TIGR03753">
    <property type="entry name" value="blh_monoox"/>
    <property type="match status" value="1"/>
</dbReference>
<dbReference type="Proteomes" id="UP001596163">
    <property type="component" value="Unassembled WGS sequence"/>
</dbReference>
<dbReference type="HAMAP" id="MF_02093">
    <property type="entry name" value="Beta_carotene_diox"/>
    <property type="match status" value="1"/>
</dbReference>
<comment type="subcellular location">
    <subcellularLocation>
        <location evidence="1">Cell membrane</location>
        <topology evidence="1">Multi-pass membrane protein</topology>
    </subcellularLocation>
</comment>
<feature type="transmembrane region" description="Helical" evidence="1">
    <location>
        <begin position="190"/>
        <end position="211"/>
    </location>
</feature>
<comment type="catalytic activity">
    <reaction evidence="1">
        <text>all-trans-beta-carotene + O2 = 2 all-trans-retinal</text>
        <dbReference type="Rhea" id="RHEA:32887"/>
        <dbReference type="ChEBI" id="CHEBI:15379"/>
        <dbReference type="ChEBI" id="CHEBI:17579"/>
        <dbReference type="ChEBI" id="CHEBI:17898"/>
        <dbReference type="EC" id="1.13.11.63"/>
    </reaction>
</comment>
<comment type="similarity">
    <text evidence="1">Belongs to the Brp/Blh beta-carotene diooxygenase family.</text>
</comment>
<feature type="transmembrane region" description="Helical" evidence="1">
    <location>
        <begin position="232"/>
        <end position="258"/>
    </location>
</feature>
<keyword evidence="1" id="KW-1133">Transmembrane helix</keyword>